<reference evidence="4" key="4">
    <citation type="submission" date="2019-03" db="EMBL/GenBank/DDBJ databases">
        <authorList>
            <person name="Huang Y."/>
        </authorList>
    </citation>
    <scope>NUCLEOTIDE SEQUENCE</scope>
    <source>
        <strain evidence="4">JCM 16608</strain>
    </source>
</reference>
<dbReference type="InterPro" id="IPR002397">
    <property type="entry name" value="Cyt_P450_B"/>
</dbReference>
<protein>
    <submittedName>
        <fullName evidence="4">Cytochrome P450</fullName>
    </submittedName>
</protein>
<dbReference type="RefSeq" id="WP_135831493.1">
    <property type="nucleotide sequence ID" value="NZ_BMCK01000001.1"/>
</dbReference>
<reference evidence="3" key="2">
    <citation type="journal article" date="2014" name="Int. J. Syst. Evol. Microbiol.">
        <title>Complete genome of a new Firmicutes species belonging to the dominant human colonic microbiota ('Ruminococcus bicirculans') reveals two chromosomes and a selective capacity to utilize plant glucans.</title>
        <authorList>
            <consortium name="NISC Comparative Sequencing Program"/>
            <person name="Wegmann U."/>
            <person name="Louis P."/>
            <person name="Goesmann A."/>
            <person name="Henrissat B."/>
            <person name="Duncan S.H."/>
            <person name="Flint H.J."/>
        </authorList>
    </citation>
    <scope>NUCLEOTIDE SEQUENCE</scope>
    <source>
        <strain evidence="3">CCM 7403</strain>
    </source>
</reference>
<keyword evidence="2" id="KW-0349">Heme</keyword>
<dbReference type="AlphaFoldDB" id="A0A4P7U9Y8"/>
<dbReference type="PANTHER" id="PTHR46696">
    <property type="entry name" value="P450, PUTATIVE (EUROFUNG)-RELATED"/>
    <property type="match status" value="1"/>
</dbReference>
<keyword evidence="2" id="KW-0503">Monooxygenase</keyword>
<reference evidence="3" key="5">
    <citation type="submission" date="2024-05" db="EMBL/GenBank/DDBJ databases">
        <authorList>
            <person name="Sun Q."/>
            <person name="Sedlacek I."/>
        </authorList>
    </citation>
    <scope>NUCLEOTIDE SEQUENCE</scope>
    <source>
        <strain evidence="3">CCM 7403</strain>
    </source>
</reference>
<dbReference type="InterPro" id="IPR001128">
    <property type="entry name" value="Cyt_P450"/>
</dbReference>
<dbReference type="GO" id="GO:0020037">
    <property type="term" value="F:heme binding"/>
    <property type="evidence" value="ECO:0007669"/>
    <property type="project" value="InterPro"/>
</dbReference>
<evidence type="ECO:0000313" key="4">
    <source>
        <dbReference type="EMBL" id="QCC76444.1"/>
    </source>
</evidence>
<dbReference type="InterPro" id="IPR036396">
    <property type="entry name" value="Cyt_P450_sf"/>
</dbReference>
<name>A0A4P7U9Y8_9ACTN</name>
<dbReference type="OrthoDB" id="502624at2"/>
<organism evidence="4 5">
    <name type="scientific">Nocardioides daphniae</name>
    <dbReference type="NCBI Taxonomy" id="402297"/>
    <lineage>
        <taxon>Bacteria</taxon>
        <taxon>Bacillati</taxon>
        <taxon>Actinomycetota</taxon>
        <taxon>Actinomycetes</taxon>
        <taxon>Propionibacteriales</taxon>
        <taxon>Nocardioidaceae</taxon>
        <taxon>Nocardioides</taxon>
    </lineage>
</organism>
<dbReference type="GO" id="GO:0005506">
    <property type="term" value="F:iron ion binding"/>
    <property type="evidence" value="ECO:0007669"/>
    <property type="project" value="InterPro"/>
</dbReference>
<dbReference type="PRINTS" id="PR00359">
    <property type="entry name" value="BP450"/>
</dbReference>
<dbReference type="Gene3D" id="1.10.630.10">
    <property type="entry name" value="Cytochrome P450"/>
    <property type="match status" value="1"/>
</dbReference>
<accession>A0A4P7U9Y8</accession>
<dbReference type="PROSITE" id="PS00086">
    <property type="entry name" value="CYTOCHROME_P450"/>
    <property type="match status" value="1"/>
</dbReference>
<dbReference type="EMBL" id="BMCK01000001">
    <property type="protein sequence ID" value="GGD06697.1"/>
    <property type="molecule type" value="Genomic_DNA"/>
</dbReference>
<dbReference type="Proteomes" id="UP000630594">
    <property type="component" value="Unassembled WGS sequence"/>
</dbReference>
<evidence type="ECO:0000256" key="2">
    <source>
        <dbReference type="RuleBase" id="RU000461"/>
    </source>
</evidence>
<keyword evidence="2" id="KW-0479">Metal-binding</keyword>
<dbReference type="SUPFAM" id="SSF48264">
    <property type="entry name" value="Cytochrome P450"/>
    <property type="match status" value="1"/>
</dbReference>
<evidence type="ECO:0000313" key="6">
    <source>
        <dbReference type="Proteomes" id="UP000630594"/>
    </source>
</evidence>
<keyword evidence="2" id="KW-0560">Oxidoreductase</keyword>
<reference evidence="4 5" key="1">
    <citation type="journal article" date="2008" name="Int. J. Syst. Evol. Microbiol.">
        <title>Nocardioides daphniae sp. nov., isolated from Daphnia cucullata (Crustacea: Cladocera).</title>
        <authorList>
            <person name="Toth E.M."/>
            <person name="Keki Z."/>
            <person name="Homonnay Z.G."/>
            <person name="Borsodi A.K."/>
            <person name="Marialigeti K."/>
            <person name="Schumann P."/>
        </authorList>
    </citation>
    <scope>NUCLEOTIDE SEQUENCE [LARGE SCALE GENOMIC DNA]</scope>
    <source>
        <strain evidence="4 5">JCM 16608</strain>
    </source>
</reference>
<dbReference type="Pfam" id="PF00067">
    <property type="entry name" value="p450"/>
    <property type="match status" value="1"/>
</dbReference>
<dbReference type="GO" id="GO:0016705">
    <property type="term" value="F:oxidoreductase activity, acting on paired donors, with incorporation or reduction of molecular oxygen"/>
    <property type="evidence" value="ECO:0007669"/>
    <property type="project" value="InterPro"/>
</dbReference>
<keyword evidence="2" id="KW-0408">Iron</keyword>
<comment type="similarity">
    <text evidence="1 2">Belongs to the cytochrome P450 family.</text>
</comment>
<dbReference type="PANTHER" id="PTHR46696:SF6">
    <property type="entry name" value="P450, PUTATIVE (EUROFUNG)-RELATED"/>
    <property type="match status" value="1"/>
</dbReference>
<dbReference type="Proteomes" id="UP000297025">
    <property type="component" value="Chromosome"/>
</dbReference>
<dbReference type="InterPro" id="IPR017972">
    <property type="entry name" value="Cyt_P450_CS"/>
</dbReference>
<dbReference type="EMBL" id="CP038462">
    <property type="protein sequence ID" value="QCC76444.1"/>
    <property type="molecule type" value="Genomic_DNA"/>
</dbReference>
<proteinExistence type="inferred from homology"/>
<evidence type="ECO:0000256" key="1">
    <source>
        <dbReference type="ARBA" id="ARBA00010617"/>
    </source>
</evidence>
<reference evidence="6" key="3">
    <citation type="journal article" date="2019" name="Int. J. Syst. Evol. Microbiol.">
        <title>The Global Catalogue of Microorganisms (GCM) 10K type strain sequencing project: providing services to taxonomists for standard genome sequencing and annotation.</title>
        <authorList>
            <consortium name="The Broad Institute Genomics Platform"/>
            <consortium name="The Broad Institute Genome Sequencing Center for Infectious Disease"/>
            <person name="Wu L."/>
            <person name="Ma J."/>
        </authorList>
    </citation>
    <scope>NUCLEOTIDE SEQUENCE [LARGE SCALE GENOMIC DNA]</scope>
    <source>
        <strain evidence="6">CCM 7403</strain>
    </source>
</reference>
<keyword evidence="6" id="KW-1185">Reference proteome</keyword>
<dbReference type="KEGG" id="ndp:E2C04_03025"/>
<evidence type="ECO:0000313" key="3">
    <source>
        <dbReference type="EMBL" id="GGD06697.1"/>
    </source>
</evidence>
<evidence type="ECO:0000313" key="5">
    <source>
        <dbReference type="Proteomes" id="UP000297025"/>
    </source>
</evidence>
<gene>
    <name evidence="4" type="ORF">E2C04_03025</name>
    <name evidence="3" type="ORF">GCM10007231_01810</name>
</gene>
<dbReference type="GO" id="GO:0004497">
    <property type="term" value="F:monooxygenase activity"/>
    <property type="evidence" value="ECO:0007669"/>
    <property type="project" value="UniProtKB-KW"/>
</dbReference>
<sequence length="424" mass="47346">MSDQPRCPVTHFDHHSAEHAENHVEIYRKLREESPVAWTEAHGGYWVLADYQSVFEASRNDDLFSSGRHDEYGGPGLSVTIPKAPTAFHIPIELDPPHFRPYRKAVNKVTAPAAVENLDAVIKHYVTGFIDTIIEKGEADLAIVASVPASVTLDWLGLDPSQYQNYVDAMHTLVAAAPGSPEYQHAAEVAVPWVSKTVREHIAHRRANPSDDATTHFIESEVDGRRMDDDEVYSILELVISGGVGTTASLVTQSLVWLYQNPDQRQRLIDDPSMVDIAVEEFLRVFSPTQALARTIMEDTEFQGCPVRKGDRALVSWASANRDAKQFENPDEVDITRWPNRHVAFGLGIHRCAGSHMGKAMAREMIRQVLSRMGDYEVDLDNVVRYPDQGTNAGFHTIPVTFTPGERLLGDTPLFAEHYTKQKA</sequence>